<dbReference type="GO" id="GO:0046872">
    <property type="term" value="F:metal ion binding"/>
    <property type="evidence" value="ECO:0007669"/>
    <property type="project" value="InterPro"/>
</dbReference>
<dbReference type="RefSeq" id="WP_065918797.1">
    <property type="nucleotide sequence ID" value="NZ_CP016793.1"/>
</dbReference>
<accession>A0A1B2HRZ0</accession>
<dbReference type="AlphaFoldDB" id="A0A1B2HRZ0"/>
<dbReference type="SUPFAM" id="SSF56059">
    <property type="entry name" value="Glutathione synthetase ATP-binding domain-like"/>
    <property type="match status" value="1"/>
</dbReference>
<sequence length="416" mass="44764">MTTDYLRAIKTALTGSPTTPLALVCNFEAEARWATNHVGLPTAALSASTDVVRRMEQLGALLAGPDDVLIASHELDPGFRRYAEELGFELPEVLVPGHTGGSTTENALASPELLAALRGRQLLPMGTTADEEKLADAAGIALAVPGSDVFERVNSKIYSRRLVEDTGLRPVPGHCVESVAELEAVLDRVTGPTVVKDAYGVSGKGLVVLDTQAKVDGLRKLVRRRASRTGDDRLHVVVEHWLPKRYDLNYQFTVARDGSVTFDFVKQALTENGVHKGHIMPADLTAAQQEELGHAARTVGARLHRDGFHGVAGVDAILDADDVLHPVLEINARLNMSTYQGGVVERLVPPGHSCLARHYPVRDVGFDEIRRVLPPQVVVTCFGTVAAGRLYTMSFAPDRTALEALDAATATALEMP</sequence>
<dbReference type="PANTHER" id="PTHR37018">
    <property type="entry name" value="CULTURE SPECIFIC PROTEIN, PUTATIVE (AFU_ORTHOLOGUE AFUA_2G00130)-RELATED"/>
    <property type="match status" value="1"/>
</dbReference>
<evidence type="ECO:0000256" key="3">
    <source>
        <dbReference type="ARBA" id="ARBA00022840"/>
    </source>
</evidence>
<dbReference type="STRING" id="1586287.BBK82_35035"/>
<keyword evidence="3 4" id="KW-0067">ATP-binding</keyword>
<dbReference type="InterPro" id="IPR053269">
    <property type="entry name" value="Asp-Met_ligase"/>
</dbReference>
<reference evidence="6 7" key="1">
    <citation type="submission" date="2016-07" db="EMBL/GenBank/DDBJ databases">
        <title>Complete genome sequence of the Lentzea guizhouensis DHS C013.</title>
        <authorList>
            <person name="Cao C."/>
        </authorList>
    </citation>
    <scope>NUCLEOTIDE SEQUENCE [LARGE SCALE GENOMIC DNA]</scope>
    <source>
        <strain evidence="6 7">DHS C013</strain>
    </source>
</reference>
<keyword evidence="7" id="KW-1185">Reference proteome</keyword>
<dbReference type="GO" id="GO:0006164">
    <property type="term" value="P:purine nucleotide biosynthetic process"/>
    <property type="evidence" value="ECO:0007669"/>
    <property type="project" value="UniProtKB-KW"/>
</dbReference>
<dbReference type="Gene3D" id="3.30.1490.20">
    <property type="entry name" value="ATP-grasp fold, A domain"/>
    <property type="match status" value="1"/>
</dbReference>
<dbReference type="GO" id="GO:0005524">
    <property type="term" value="F:ATP binding"/>
    <property type="evidence" value="ECO:0007669"/>
    <property type="project" value="UniProtKB-UniRule"/>
</dbReference>
<dbReference type="Gene3D" id="3.30.470.20">
    <property type="entry name" value="ATP-grasp fold, B domain"/>
    <property type="match status" value="1"/>
</dbReference>
<organism evidence="6 7">
    <name type="scientific">Lentzea guizhouensis</name>
    <dbReference type="NCBI Taxonomy" id="1586287"/>
    <lineage>
        <taxon>Bacteria</taxon>
        <taxon>Bacillati</taxon>
        <taxon>Actinomycetota</taxon>
        <taxon>Actinomycetes</taxon>
        <taxon>Pseudonocardiales</taxon>
        <taxon>Pseudonocardiaceae</taxon>
        <taxon>Lentzea</taxon>
    </lineage>
</organism>
<proteinExistence type="predicted"/>
<dbReference type="PROSITE" id="PS50975">
    <property type="entry name" value="ATP_GRASP"/>
    <property type="match status" value="1"/>
</dbReference>
<dbReference type="EMBL" id="CP016793">
    <property type="protein sequence ID" value="ANZ40458.1"/>
    <property type="molecule type" value="Genomic_DNA"/>
</dbReference>
<dbReference type="InterPro" id="IPR011761">
    <property type="entry name" value="ATP-grasp"/>
</dbReference>
<feature type="domain" description="ATP-grasp" evidence="5">
    <location>
        <begin position="160"/>
        <end position="363"/>
    </location>
</feature>
<evidence type="ECO:0000256" key="2">
    <source>
        <dbReference type="ARBA" id="ARBA00022755"/>
    </source>
</evidence>
<dbReference type="Pfam" id="PF02222">
    <property type="entry name" value="ATP-grasp"/>
    <property type="match status" value="1"/>
</dbReference>
<dbReference type="InterPro" id="IPR040754">
    <property type="entry name" value="PreAtp-grasp"/>
</dbReference>
<dbReference type="OrthoDB" id="20966at2"/>
<evidence type="ECO:0000313" key="7">
    <source>
        <dbReference type="Proteomes" id="UP000093053"/>
    </source>
</evidence>
<protein>
    <recommendedName>
        <fullName evidence="5">ATP-grasp domain-containing protein</fullName>
    </recommendedName>
</protein>
<dbReference type="InterPro" id="IPR003135">
    <property type="entry name" value="ATP-grasp_carboxylate-amine"/>
</dbReference>
<dbReference type="KEGG" id="led:BBK82_35035"/>
<gene>
    <name evidence="6" type="ORF">BBK82_35035</name>
</gene>
<dbReference type="Proteomes" id="UP000093053">
    <property type="component" value="Chromosome"/>
</dbReference>
<dbReference type="Pfam" id="PF18604">
    <property type="entry name" value="PreAtp-grasp"/>
    <property type="match status" value="1"/>
</dbReference>
<evidence type="ECO:0000313" key="6">
    <source>
        <dbReference type="EMBL" id="ANZ40458.1"/>
    </source>
</evidence>
<evidence type="ECO:0000256" key="1">
    <source>
        <dbReference type="ARBA" id="ARBA00022741"/>
    </source>
</evidence>
<name>A0A1B2HRZ0_9PSEU</name>
<dbReference type="InterPro" id="IPR013815">
    <property type="entry name" value="ATP_grasp_subdomain_1"/>
</dbReference>
<dbReference type="PANTHER" id="PTHR37018:SF1">
    <property type="entry name" value="CULTURE SPECIFIC PROTEIN, PUTATIVE (AFU_ORTHOLOGUE AFUA_2G00130)-RELATED"/>
    <property type="match status" value="1"/>
</dbReference>
<keyword evidence="2" id="KW-0658">Purine biosynthesis</keyword>
<keyword evidence="1 4" id="KW-0547">Nucleotide-binding</keyword>
<evidence type="ECO:0000256" key="4">
    <source>
        <dbReference type="PROSITE-ProRule" id="PRU00409"/>
    </source>
</evidence>
<evidence type="ECO:0000259" key="5">
    <source>
        <dbReference type="PROSITE" id="PS50975"/>
    </source>
</evidence>